<keyword evidence="2" id="KW-1185">Reference proteome</keyword>
<accession>A0ACC2LPD2</accession>
<name>A0ACC2LPD2_PERAE</name>
<proteinExistence type="predicted"/>
<evidence type="ECO:0000313" key="2">
    <source>
        <dbReference type="Proteomes" id="UP001234297"/>
    </source>
</evidence>
<organism evidence="1 2">
    <name type="scientific">Persea americana</name>
    <name type="common">Avocado</name>
    <dbReference type="NCBI Taxonomy" id="3435"/>
    <lineage>
        <taxon>Eukaryota</taxon>
        <taxon>Viridiplantae</taxon>
        <taxon>Streptophyta</taxon>
        <taxon>Embryophyta</taxon>
        <taxon>Tracheophyta</taxon>
        <taxon>Spermatophyta</taxon>
        <taxon>Magnoliopsida</taxon>
        <taxon>Magnoliidae</taxon>
        <taxon>Laurales</taxon>
        <taxon>Lauraceae</taxon>
        <taxon>Persea</taxon>
    </lineage>
</organism>
<protein>
    <submittedName>
        <fullName evidence="1">Uncharacterized protein</fullName>
    </submittedName>
</protein>
<dbReference type="Proteomes" id="UP001234297">
    <property type="component" value="Chromosome 3"/>
</dbReference>
<evidence type="ECO:0000313" key="1">
    <source>
        <dbReference type="EMBL" id="KAJ8635266.1"/>
    </source>
</evidence>
<dbReference type="EMBL" id="CM056811">
    <property type="protein sequence ID" value="KAJ8635266.1"/>
    <property type="molecule type" value="Genomic_DNA"/>
</dbReference>
<comment type="caution">
    <text evidence="1">The sequence shown here is derived from an EMBL/GenBank/DDBJ whole genome shotgun (WGS) entry which is preliminary data.</text>
</comment>
<gene>
    <name evidence="1" type="ORF">MRB53_009533</name>
</gene>
<reference evidence="1 2" key="1">
    <citation type="journal article" date="2022" name="Hortic Res">
        <title>A haplotype resolved chromosomal level avocado genome allows analysis of novel avocado genes.</title>
        <authorList>
            <person name="Nath O."/>
            <person name="Fletcher S.J."/>
            <person name="Hayward A."/>
            <person name="Shaw L.M."/>
            <person name="Masouleh A.K."/>
            <person name="Furtado A."/>
            <person name="Henry R.J."/>
            <person name="Mitter N."/>
        </authorList>
    </citation>
    <scope>NUCLEOTIDE SEQUENCE [LARGE SCALE GENOMIC DNA]</scope>
    <source>
        <strain evidence="2">cv. Hass</strain>
    </source>
</reference>
<sequence length="126" mass="14367">MINLEEWYGAIEEGDFPRLLEITLQRCPKLWALPKGLQNLTCLQNFKVERFSQLQSLQELPTALKCINISNCDMLISMPNCLESLTSLRHLKIKDCAQIANFPDDMILRHLKILTLLIVGVSTPCP</sequence>